<feature type="domain" description="HTH tetR-type" evidence="6">
    <location>
        <begin position="23"/>
        <end position="81"/>
    </location>
</feature>
<evidence type="ECO:0000256" key="1">
    <source>
        <dbReference type="ARBA" id="ARBA00023015"/>
    </source>
</evidence>
<keyword evidence="2 4" id="KW-0238">DNA-binding</keyword>
<dbReference type="STRING" id="683260.SAMN05421874_11116"/>
<dbReference type="SUPFAM" id="SSF46689">
    <property type="entry name" value="Homeodomain-like"/>
    <property type="match status" value="1"/>
</dbReference>
<organism evidence="7 8">
    <name type="scientific">Nonomuraea maritima</name>
    <dbReference type="NCBI Taxonomy" id="683260"/>
    <lineage>
        <taxon>Bacteria</taxon>
        <taxon>Bacillati</taxon>
        <taxon>Actinomycetota</taxon>
        <taxon>Actinomycetes</taxon>
        <taxon>Streptosporangiales</taxon>
        <taxon>Streptosporangiaceae</taxon>
        <taxon>Nonomuraea</taxon>
    </lineage>
</organism>
<evidence type="ECO:0000256" key="4">
    <source>
        <dbReference type="PROSITE-ProRule" id="PRU00335"/>
    </source>
</evidence>
<dbReference type="PANTHER" id="PTHR30055:SF234">
    <property type="entry name" value="HTH-TYPE TRANSCRIPTIONAL REGULATOR BETI"/>
    <property type="match status" value="1"/>
</dbReference>
<dbReference type="InterPro" id="IPR036271">
    <property type="entry name" value="Tet_transcr_reg_TetR-rel_C_sf"/>
</dbReference>
<dbReference type="Gene3D" id="1.10.357.10">
    <property type="entry name" value="Tetracycline Repressor, domain 2"/>
    <property type="match status" value="1"/>
</dbReference>
<dbReference type="PANTHER" id="PTHR30055">
    <property type="entry name" value="HTH-TYPE TRANSCRIPTIONAL REGULATOR RUTR"/>
    <property type="match status" value="1"/>
</dbReference>
<sequence>MVSAGDGRTRQDRGTTPRRGDAERNIAAILTAAFDVLSTDPAATMADVARAAGVGRVTLYAHFSSRAELLQALVQQALEETRQLLEDALAVDRPADQVLAGIIHTSWRTLDRHRRIRRVALAELGSEWVAGQHDQVFLRLTDLLARGRDQGVFRSDLPLSWMTTTVYGLLHAAADEVDTGRVSSADAPHLIISSLLPALAG</sequence>
<reference evidence="7 8" key="1">
    <citation type="submission" date="2016-10" db="EMBL/GenBank/DDBJ databases">
        <authorList>
            <person name="de Groot N.N."/>
        </authorList>
    </citation>
    <scope>NUCLEOTIDE SEQUENCE [LARGE SCALE GENOMIC DNA]</scope>
    <source>
        <strain evidence="7 8">CGMCC 4.5681</strain>
    </source>
</reference>
<dbReference type="InterPro" id="IPR001647">
    <property type="entry name" value="HTH_TetR"/>
</dbReference>
<dbReference type="GO" id="GO:0000976">
    <property type="term" value="F:transcription cis-regulatory region binding"/>
    <property type="evidence" value="ECO:0007669"/>
    <property type="project" value="TreeGrafter"/>
</dbReference>
<feature type="DNA-binding region" description="H-T-H motif" evidence="4">
    <location>
        <begin position="44"/>
        <end position="63"/>
    </location>
</feature>
<evidence type="ECO:0000256" key="2">
    <source>
        <dbReference type="ARBA" id="ARBA00023125"/>
    </source>
</evidence>
<evidence type="ECO:0000256" key="5">
    <source>
        <dbReference type="SAM" id="MobiDB-lite"/>
    </source>
</evidence>
<dbReference type="Proteomes" id="UP000198683">
    <property type="component" value="Unassembled WGS sequence"/>
</dbReference>
<dbReference type="EMBL" id="FNFB01000011">
    <property type="protein sequence ID" value="SDK76436.1"/>
    <property type="molecule type" value="Genomic_DNA"/>
</dbReference>
<dbReference type="OrthoDB" id="3869819at2"/>
<evidence type="ECO:0000259" key="6">
    <source>
        <dbReference type="PROSITE" id="PS50977"/>
    </source>
</evidence>
<dbReference type="GO" id="GO:0003700">
    <property type="term" value="F:DNA-binding transcription factor activity"/>
    <property type="evidence" value="ECO:0007669"/>
    <property type="project" value="TreeGrafter"/>
</dbReference>
<dbReference type="InterPro" id="IPR009057">
    <property type="entry name" value="Homeodomain-like_sf"/>
</dbReference>
<dbReference type="InterPro" id="IPR050109">
    <property type="entry name" value="HTH-type_TetR-like_transc_reg"/>
</dbReference>
<name>A0A1G9EJX2_9ACTN</name>
<evidence type="ECO:0000313" key="7">
    <source>
        <dbReference type="EMBL" id="SDK76436.1"/>
    </source>
</evidence>
<feature type="region of interest" description="Disordered" evidence="5">
    <location>
        <begin position="1"/>
        <end position="22"/>
    </location>
</feature>
<evidence type="ECO:0000256" key="3">
    <source>
        <dbReference type="ARBA" id="ARBA00023163"/>
    </source>
</evidence>
<feature type="compositionally biased region" description="Basic and acidic residues" evidence="5">
    <location>
        <begin position="7"/>
        <end position="22"/>
    </location>
</feature>
<dbReference type="RefSeq" id="WP_090766784.1">
    <property type="nucleotide sequence ID" value="NZ_FNFB01000011.1"/>
</dbReference>
<proteinExistence type="predicted"/>
<dbReference type="PROSITE" id="PS50977">
    <property type="entry name" value="HTH_TETR_2"/>
    <property type="match status" value="1"/>
</dbReference>
<accession>A0A1G9EJX2</accession>
<keyword evidence="1" id="KW-0805">Transcription regulation</keyword>
<dbReference type="AlphaFoldDB" id="A0A1G9EJX2"/>
<keyword evidence="3" id="KW-0804">Transcription</keyword>
<keyword evidence="8" id="KW-1185">Reference proteome</keyword>
<evidence type="ECO:0000313" key="8">
    <source>
        <dbReference type="Proteomes" id="UP000198683"/>
    </source>
</evidence>
<gene>
    <name evidence="7" type="ORF">SAMN05421874_11116</name>
</gene>
<protein>
    <submittedName>
        <fullName evidence="7">DNA-binding transcriptional regulator, AcrR family</fullName>
    </submittedName>
</protein>
<dbReference type="Pfam" id="PF00440">
    <property type="entry name" value="TetR_N"/>
    <property type="match status" value="1"/>
</dbReference>
<dbReference type="SUPFAM" id="SSF48498">
    <property type="entry name" value="Tetracyclin repressor-like, C-terminal domain"/>
    <property type="match status" value="1"/>
</dbReference>